<feature type="non-terminal residue" evidence="1">
    <location>
        <position position="93"/>
    </location>
</feature>
<evidence type="ECO:0000313" key="1">
    <source>
        <dbReference type="EMBL" id="GAH13906.1"/>
    </source>
</evidence>
<name>X1CZE1_9ZZZZ</name>
<proteinExistence type="predicted"/>
<organism evidence="1">
    <name type="scientific">marine sediment metagenome</name>
    <dbReference type="NCBI Taxonomy" id="412755"/>
    <lineage>
        <taxon>unclassified sequences</taxon>
        <taxon>metagenomes</taxon>
        <taxon>ecological metagenomes</taxon>
    </lineage>
</organism>
<comment type="caution">
    <text evidence="1">The sequence shown here is derived from an EMBL/GenBank/DDBJ whole genome shotgun (WGS) entry which is preliminary data.</text>
</comment>
<gene>
    <name evidence="1" type="ORF">S01H4_56454</name>
</gene>
<dbReference type="EMBL" id="BART01032712">
    <property type="protein sequence ID" value="GAH13906.1"/>
    <property type="molecule type" value="Genomic_DNA"/>
</dbReference>
<accession>X1CZE1</accession>
<sequence>MNRLTKKIAVAVLIVAALCIGIAADFKAQAHPMFSALKVGQEVRTIQNPSGAWAIGVNVTRGDRMEVKAIGQDHVVLNEFRGNTFYIHVSQIA</sequence>
<protein>
    <submittedName>
        <fullName evidence="1">Uncharacterized protein</fullName>
    </submittedName>
</protein>
<reference evidence="1" key="1">
    <citation type="journal article" date="2014" name="Front. Microbiol.">
        <title>High frequency of phylogenetically diverse reductive dehalogenase-homologous genes in deep subseafloor sedimentary metagenomes.</title>
        <authorList>
            <person name="Kawai M."/>
            <person name="Futagami T."/>
            <person name="Toyoda A."/>
            <person name="Takaki Y."/>
            <person name="Nishi S."/>
            <person name="Hori S."/>
            <person name="Arai W."/>
            <person name="Tsubouchi T."/>
            <person name="Morono Y."/>
            <person name="Uchiyama I."/>
            <person name="Ito T."/>
            <person name="Fujiyama A."/>
            <person name="Inagaki F."/>
            <person name="Takami H."/>
        </authorList>
    </citation>
    <scope>NUCLEOTIDE SEQUENCE</scope>
    <source>
        <strain evidence="1">Expedition CK06-06</strain>
    </source>
</reference>
<dbReference type="AlphaFoldDB" id="X1CZE1"/>